<dbReference type="AlphaFoldDB" id="E0UMY7"/>
<dbReference type="Proteomes" id="UP000008206">
    <property type="component" value="Plasmid Cy782202"/>
</dbReference>
<dbReference type="SUPFAM" id="SSF52540">
    <property type="entry name" value="P-loop containing nucleoside triphosphate hydrolases"/>
    <property type="match status" value="1"/>
</dbReference>
<organism evidence="1 2">
    <name type="scientific">Gloeothece verrucosa (strain PCC 7822)</name>
    <name type="common">Cyanothece sp. (strain PCC 7822)</name>
    <dbReference type="NCBI Taxonomy" id="497965"/>
    <lineage>
        <taxon>Bacteria</taxon>
        <taxon>Bacillati</taxon>
        <taxon>Cyanobacteriota</taxon>
        <taxon>Cyanophyceae</taxon>
        <taxon>Oscillatoriophycideae</taxon>
        <taxon>Chroococcales</taxon>
        <taxon>Aphanothecaceae</taxon>
        <taxon>Gloeothece</taxon>
        <taxon>Gloeothece verrucosa</taxon>
    </lineage>
</organism>
<evidence type="ECO:0000313" key="1">
    <source>
        <dbReference type="EMBL" id="ADN18317.1"/>
    </source>
</evidence>
<geneLocation type="plasmid" evidence="1 2">
    <name>Cy782202</name>
</geneLocation>
<sequence>MKSSHLSTQSPIYIIVGGPRSGTSALALVLREQGIQMFVGSDSPDLDSPSGNQEDALARLVHNRLMGRNGLGKICNWDNPRYVLGSNPDAVQHIKAYINFRIRNHTGSWGLKDPRLSFLIEPWHMATQAMPVYWIHIYRENKDAMVRSLIAMLPAKLRYCKDDQGLYRLAANWAETYVLAIELGFARIGIQPYQLTYEELLTLEGQARLSKQFKFQVPIRCIRPDLNRKGDRTFC</sequence>
<proteinExistence type="predicted"/>
<keyword evidence="1" id="KW-0614">Plasmid</keyword>
<dbReference type="KEGG" id="cyj:Cyan7822_6557"/>
<keyword evidence="2" id="KW-1185">Reference proteome</keyword>
<evidence type="ECO:0000313" key="2">
    <source>
        <dbReference type="Proteomes" id="UP000008206"/>
    </source>
</evidence>
<reference evidence="2" key="1">
    <citation type="journal article" date="2011" name="MBio">
        <title>Novel metabolic attributes of the genus Cyanothece, comprising a group of unicellular nitrogen-fixing Cyanobacteria.</title>
        <authorList>
            <person name="Bandyopadhyay A."/>
            <person name="Elvitigala T."/>
            <person name="Welsh E."/>
            <person name="Stockel J."/>
            <person name="Liberton M."/>
            <person name="Min H."/>
            <person name="Sherman L.A."/>
            <person name="Pakrasi H.B."/>
        </authorList>
    </citation>
    <scope>NUCLEOTIDE SEQUENCE [LARGE SCALE GENOMIC DNA]</scope>
    <source>
        <strain evidence="2">PCC 7822</strain>
        <plasmid evidence="2">Cy782202</plasmid>
    </source>
</reference>
<dbReference type="Gene3D" id="3.40.50.300">
    <property type="entry name" value="P-loop containing nucleotide triphosphate hydrolases"/>
    <property type="match status" value="1"/>
</dbReference>
<protein>
    <recommendedName>
        <fullName evidence="3">Sulfotransferase</fullName>
    </recommendedName>
</protein>
<gene>
    <name evidence="1" type="ordered locus">Cyan7822_6557</name>
</gene>
<evidence type="ECO:0008006" key="3">
    <source>
        <dbReference type="Google" id="ProtNLM"/>
    </source>
</evidence>
<dbReference type="InterPro" id="IPR027417">
    <property type="entry name" value="P-loop_NTPase"/>
</dbReference>
<name>E0UMY7_GLOV7</name>
<accession>E0UMY7</accession>
<dbReference type="HOGENOM" id="CLU_1178664_0_0_3"/>
<dbReference type="EMBL" id="CP002200">
    <property type="protein sequence ID" value="ADN18317.1"/>
    <property type="molecule type" value="Genomic_DNA"/>
</dbReference>